<evidence type="ECO:0000313" key="2">
    <source>
        <dbReference type="Proteomes" id="UP000027222"/>
    </source>
</evidence>
<name>A0A067TJ09_GALM3</name>
<sequence>MSVPNPPGAPYLTERNFALSSVADDIGRRADSIASNAIADATTSVYEYTARALLALPSTARWSTLASIILGIEYSAGFALVDLHFCASRPNEFANLTV</sequence>
<dbReference type="EMBL" id="KL142369">
    <property type="protein sequence ID" value="KDR83141.1"/>
    <property type="molecule type" value="Genomic_DNA"/>
</dbReference>
<keyword evidence="2" id="KW-1185">Reference proteome</keyword>
<reference evidence="2" key="1">
    <citation type="journal article" date="2014" name="Proc. Natl. Acad. Sci. U.S.A.">
        <title>Extensive sampling of basidiomycete genomes demonstrates inadequacy of the white-rot/brown-rot paradigm for wood decay fungi.</title>
        <authorList>
            <person name="Riley R."/>
            <person name="Salamov A.A."/>
            <person name="Brown D.W."/>
            <person name="Nagy L.G."/>
            <person name="Floudas D."/>
            <person name="Held B.W."/>
            <person name="Levasseur A."/>
            <person name="Lombard V."/>
            <person name="Morin E."/>
            <person name="Otillar R."/>
            <person name="Lindquist E.A."/>
            <person name="Sun H."/>
            <person name="LaButti K.M."/>
            <person name="Schmutz J."/>
            <person name="Jabbour D."/>
            <person name="Luo H."/>
            <person name="Baker S.E."/>
            <person name="Pisabarro A.G."/>
            <person name="Walton J.D."/>
            <person name="Blanchette R.A."/>
            <person name="Henrissat B."/>
            <person name="Martin F."/>
            <person name="Cullen D."/>
            <person name="Hibbett D.S."/>
            <person name="Grigoriev I.V."/>
        </authorList>
    </citation>
    <scope>NUCLEOTIDE SEQUENCE [LARGE SCALE GENOMIC DNA]</scope>
    <source>
        <strain evidence="2">CBS 339.88</strain>
    </source>
</reference>
<evidence type="ECO:0000313" key="1">
    <source>
        <dbReference type="EMBL" id="KDR83141.1"/>
    </source>
</evidence>
<dbReference type="Proteomes" id="UP000027222">
    <property type="component" value="Unassembled WGS sequence"/>
</dbReference>
<proteinExistence type="predicted"/>
<protein>
    <submittedName>
        <fullName evidence="1">Uncharacterized protein</fullName>
    </submittedName>
</protein>
<dbReference type="AlphaFoldDB" id="A0A067TJ09"/>
<gene>
    <name evidence="1" type="ORF">GALMADRAFT_221103</name>
</gene>
<organism evidence="1 2">
    <name type="scientific">Galerina marginata (strain CBS 339.88)</name>
    <dbReference type="NCBI Taxonomy" id="685588"/>
    <lineage>
        <taxon>Eukaryota</taxon>
        <taxon>Fungi</taxon>
        <taxon>Dikarya</taxon>
        <taxon>Basidiomycota</taxon>
        <taxon>Agaricomycotina</taxon>
        <taxon>Agaricomycetes</taxon>
        <taxon>Agaricomycetidae</taxon>
        <taxon>Agaricales</taxon>
        <taxon>Agaricineae</taxon>
        <taxon>Strophariaceae</taxon>
        <taxon>Galerina</taxon>
    </lineage>
</organism>
<dbReference type="HOGENOM" id="CLU_2333742_0_0_1"/>
<accession>A0A067TJ09</accession>